<proteinExistence type="predicted"/>
<comment type="caution">
    <text evidence="1">The sequence shown here is derived from an EMBL/GenBank/DDBJ whole genome shotgun (WGS) entry which is preliminary data.</text>
</comment>
<sequence>MDSLPAIQMDRKQWAHIRVATCGANNFALEGHRSLVEAFGAMAKTEKIEFVLEQVRLCLDRPFTNPTMKNTERVFNAGDGRIPGMFLFLELAP</sequence>
<reference evidence="1" key="1">
    <citation type="submission" date="2019-12" db="EMBL/GenBank/DDBJ databases">
        <title>Genome sequencing and annotation of Brassica cretica.</title>
        <authorList>
            <person name="Studholme D.J."/>
            <person name="Sarris P.F."/>
        </authorList>
    </citation>
    <scope>NUCLEOTIDE SEQUENCE</scope>
    <source>
        <strain evidence="1">PFS-102/07</strain>
        <tissue evidence="1">Leaf</tissue>
    </source>
</reference>
<dbReference type="EMBL" id="QGKY02001250">
    <property type="protein sequence ID" value="KAF2560277.1"/>
    <property type="molecule type" value="Genomic_DNA"/>
</dbReference>
<gene>
    <name evidence="1" type="ORF">F2Q70_00019008</name>
</gene>
<organism evidence="1">
    <name type="scientific">Brassica cretica</name>
    <name type="common">Mustard</name>
    <dbReference type="NCBI Taxonomy" id="69181"/>
    <lineage>
        <taxon>Eukaryota</taxon>
        <taxon>Viridiplantae</taxon>
        <taxon>Streptophyta</taxon>
        <taxon>Embryophyta</taxon>
        <taxon>Tracheophyta</taxon>
        <taxon>Spermatophyta</taxon>
        <taxon>Magnoliopsida</taxon>
        <taxon>eudicotyledons</taxon>
        <taxon>Gunneridae</taxon>
        <taxon>Pentapetalae</taxon>
        <taxon>rosids</taxon>
        <taxon>malvids</taxon>
        <taxon>Brassicales</taxon>
        <taxon>Brassicaceae</taxon>
        <taxon>Brassiceae</taxon>
        <taxon>Brassica</taxon>
    </lineage>
</organism>
<name>A0A8S9HTF8_BRACR</name>
<protein>
    <submittedName>
        <fullName evidence="1">Uncharacterized protein</fullName>
    </submittedName>
</protein>
<evidence type="ECO:0000313" key="1">
    <source>
        <dbReference type="EMBL" id="KAF2560277.1"/>
    </source>
</evidence>
<dbReference type="AlphaFoldDB" id="A0A8S9HTF8"/>
<accession>A0A8S9HTF8</accession>